<protein>
    <submittedName>
        <fullName evidence="2">XPB/Ssl2-like helicase family protein</fullName>
    </submittedName>
</protein>
<name>A0A2T4ZCW1_9BACL</name>
<keyword evidence="3" id="KW-1185">Reference proteome</keyword>
<keyword evidence="2" id="KW-0378">Hydrolase</keyword>
<proteinExistence type="predicted"/>
<gene>
    <name evidence="2" type="ORF">C8J48_2350</name>
</gene>
<dbReference type="RefSeq" id="WP_170105405.1">
    <property type="nucleotide sequence ID" value="NZ_PZZP01000001.1"/>
</dbReference>
<evidence type="ECO:0000259" key="1">
    <source>
        <dbReference type="Pfam" id="PF13625"/>
    </source>
</evidence>
<accession>A0A2T4ZCW1</accession>
<dbReference type="Proteomes" id="UP000241639">
    <property type="component" value="Unassembled WGS sequence"/>
</dbReference>
<dbReference type="AlphaFoldDB" id="A0A2T4ZCW1"/>
<keyword evidence="2" id="KW-0547">Nucleotide-binding</keyword>
<evidence type="ECO:0000313" key="3">
    <source>
        <dbReference type="Proteomes" id="UP000241639"/>
    </source>
</evidence>
<dbReference type="InterPro" id="IPR032830">
    <property type="entry name" value="XPB/Ssl2_N"/>
</dbReference>
<keyword evidence="2" id="KW-0067">ATP-binding</keyword>
<dbReference type="Pfam" id="PF13625">
    <property type="entry name" value="Helicase_C_3"/>
    <property type="match status" value="1"/>
</dbReference>
<keyword evidence="2" id="KW-0347">Helicase</keyword>
<reference evidence="2 3" key="1">
    <citation type="submission" date="2018-04" db="EMBL/GenBank/DDBJ databases">
        <title>Genomic Encyclopedia of Archaeal and Bacterial Type Strains, Phase II (KMG-II): from individual species to whole genera.</title>
        <authorList>
            <person name="Goeker M."/>
        </authorList>
    </citation>
    <scope>NUCLEOTIDE SEQUENCE [LARGE SCALE GENOMIC DNA]</scope>
    <source>
        <strain evidence="2 3">DSM 45169</strain>
    </source>
</reference>
<sequence>MELITHRPQWKDCLEALSVDVIAQMCRRLGLEKTEGLEPFIARWKQRLRERESDWSRWEQQAMELLTWQVGEQPLSDTDLGRTATHVQLSPARLRIGLSLLAGRGLVFRLRLPGGERVYWCPREVREAYLDGSIRPCPLPGTDAAGENRLVGVWDTLFYFLVLMEREGLPLTKEQRIPQPLRRKWSAELELDSDGLRGTVWEDETGDAAFALLLELGRRLGLIQMEGRSAKLNPPAVAQWLLLSWSERLEQLFAVVEESLLASHPQHHPLWWWLKQQNRSDWQPWEETVSAAWRDRSTKGRVITQSEVADILHQWMSLLTWMGWIERIEEKENPLWRWSPWVSMLKRGDNGWKGRVQPDGEVLLPPGTPLAERWRLAQFADYMGGEQLTHYLLSPDAVKRGAQSGMTVNEMERVLQELTGRPLPTTVTHSLQEWAQPRGARLESVWLAQFDEDDLAQEWGQCLHEWPDWGRRVGERSFALTEGGAEAFQRWLKERAVPLAQGKTGKKAWWWRLEEEQKEYQSQSEDPLGAWRVEPPELRPEAAIPGWSSLPHMWTRSLRPYHESTLREVFRQAARLELDVTWTDSKGCLQQITPLFVTAEGREWIVQGRGENGNELSFSLSEVSQVGIFPPWKE</sequence>
<dbReference type="EMBL" id="PZZP01000001">
    <property type="protein sequence ID" value="PTM59720.1"/>
    <property type="molecule type" value="Genomic_DNA"/>
</dbReference>
<dbReference type="GO" id="GO:0004386">
    <property type="term" value="F:helicase activity"/>
    <property type="evidence" value="ECO:0007669"/>
    <property type="project" value="UniProtKB-KW"/>
</dbReference>
<evidence type="ECO:0000313" key="2">
    <source>
        <dbReference type="EMBL" id="PTM59720.1"/>
    </source>
</evidence>
<feature type="domain" description="Helicase XPB/Ssl2 N-terminal" evidence="1">
    <location>
        <begin position="356"/>
        <end position="436"/>
    </location>
</feature>
<comment type="caution">
    <text evidence="2">The sequence shown here is derived from an EMBL/GenBank/DDBJ whole genome shotgun (WGS) entry which is preliminary data.</text>
</comment>
<organism evidence="2 3">
    <name type="scientific">Desmospora activa DSM 45169</name>
    <dbReference type="NCBI Taxonomy" id="1121389"/>
    <lineage>
        <taxon>Bacteria</taxon>
        <taxon>Bacillati</taxon>
        <taxon>Bacillota</taxon>
        <taxon>Bacilli</taxon>
        <taxon>Bacillales</taxon>
        <taxon>Thermoactinomycetaceae</taxon>
        <taxon>Desmospora</taxon>
    </lineage>
</organism>